<name>A0A9Q0YLW6_HOLLE</name>
<dbReference type="AlphaFoldDB" id="A0A9Q0YLW6"/>
<dbReference type="Proteomes" id="UP001152320">
    <property type="component" value="Chromosome 18"/>
</dbReference>
<sequence length="177" mass="20277">MTRRDQLITERIFAILERILQSNDQFTLDERLVIKIIRVEPFKGGKPTSHDLKGWIKAKKSIVRIKNGNDVMCMARAIVTAIACHQKKNGATVPWDNIRKGFGKQTTLAKDLHRRADVPFGRCSLTDLPAFEKVLPEYRIIVVTRTAKILYCTMVKIRLVHHCLFTTTMITFIQSLA</sequence>
<dbReference type="OrthoDB" id="6146512at2759"/>
<keyword evidence="2" id="KW-1185">Reference proteome</keyword>
<organism evidence="1 2">
    <name type="scientific">Holothuria leucospilota</name>
    <name type="common">Black long sea cucumber</name>
    <name type="synonym">Mertensiothuria leucospilota</name>
    <dbReference type="NCBI Taxonomy" id="206669"/>
    <lineage>
        <taxon>Eukaryota</taxon>
        <taxon>Metazoa</taxon>
        <taxon>Echinodermata</taxon>
        <taxon>Eleutherozoa</taxon>
        <taxon>Echinozoa</taxon>
        <taxon>Holothuroidea</taxon>
        <taxon>Aspidochirotacea</taxon>
        <taxon>Aspidochirotida</taxon>
        <taxon>Holothuriidae</taxon>
        <taxon>Holothuria</taxon>
    </lineage>
</organism>
<reference evidence="1" key="1">
    <citation type="submission" date="2021-10" db="EMBL/GenBank/DDBJ databases">
        <title>Tropical sea cucumber genome reveals ecological adaptation and Cuvierian tubules defense mechanism.</title>
        <authorList>
            <person name="Chen T."/>
        </authorList>
    </citation>
    <scope>NUCLEOTIDE SEQUENCE</scope>
    <source>
        <strain evidence="1">Nanhai2018</strain>
        <tissue evidence="1">Muscle</tissue>
    </source>
</reference>
<accession>A0A9Q0YLW6</accession>
<evidence type="ECO:0000313" key="1">
    <source>
        <dbReference type="EMBL" id="KAJ8024853.1"/>
    </source>
</evidence>
<gene>
    <name evidence="1" type="ORF">HOLleu_34886</name>
</gene>
<comment type="caution">
    <text evidence="1">The sequence shown here is derived from an EMBL/GenBank/DDBJ whole genome shotgun (WGS) entry which is preliminary data.</text>
</comment>
<dbReference type="EMBL" id="JAIZAY010000018">
    <property type="protein sequence ID" value="KAJ8024853.1"/>
    <property type="molecule type" value="Genomic_DNA"/>
</dbReference>
<protein>
    <submittedName>
        <fullName evidence="1">Uncharacterized protein</fullName>
    </submittedName>
</protein>
<proteinExistence type="predicted"/>
<evidence type="ECO:0000313" key="2">
    <source>
        <dbReference type="Proteomes" id="UP001152320"/>
    </source>
</evidence>